<dbReference type="PANTHER" id="PTHR11469">
    <property type="entry name" value="GLUCOSE-6-PHOSPHATE ISOMERASE"/>
    <property type="match status" value="1"/>
</dbReference>
<feature type="active site" evidence="7">
    <location>
        <position position="512"/>
    </location>
</feature>
<proteinExistence type="inferred from homology"/>
<dbReference type="AlphaFoldDB" id="A0A0N0XJ83"/>
<evidence type="ECO:0000256" key="7">
    <source>
        <dbReference type="HAMAP-Rule" id="MF_00473"/>
    </source>
</evidence>
<dbReference type="UniPathway" id="UPA00138"/>
<dbReference type="EMBL" id="LAQT01000006">
    <property type="protein sequence ID" value="KPC53564.1"/>
    <property type="molecule type" value="Genomic_DNA"/>
</dbReference>
<dbReference type="GO" id="GO:0006094">
    <property type="term" value="P:gluconeogenesis"/>
    <property type="evidence" value="ECO:0007669"/>
    <property type="project" value="UniProtKB-UniRule"/>
</dbReference>
<evidence type="ECO:0000256" key="3">
    <source>
        <dbReference type="ARBA" id="ARBA00022432"/>
    </source>
</evidence>
<dbReference type="InterPro" id="IPR001672">
    <property type="entry name" value="G6P_Isomerase"/>
</dbReference>
<evidence type="ECO:0000256" key="6">
    <source>
        <dbReference type="ARBA" id="ARBA00029321"/>
    </source>
</evidence>
<dbReference type="HAMAP" id="MF_00473">
    <property type="entry name" value="G6P_isomerase"/>
    <property type="match status" value="1"/>
</dbReference>
<feature type="active site" evidence="7">
    <location>
        <position position="384"/>
    </location>
</feature>
<dbReference type="PANTHER" id="PTHR11469:SF1">
    <property type="entry name" value="GLUCOSE-6-PHOSPHATE ISOMERASE"/>
    <property type="match status" value="1"/>
</dbReference>
<dbReference type="GO" id="GO:0005829">
    <property type="term" value="C:cytosol"/>
    <property type="evidence" value="ECO:0007669"/>
    <property type="project" value="TreeGrafter"/>
</dbReference>
<dbReference type="GO" id="GO:0097367">
    <property type="term" value="F:carbohydrate derivative binding"/>
    <property type="evidence" value="ECO:0007669"/>
    <property type="project" value="InterPro"/>
</dbReference>
<comment type="pathway">
    <text evidence="1 7 8">Carbohydrate degradation; glycolysis; D-glyceraldehyde 3-phosphate and glycerone phosphate from D-glucose: step 2/4.</text>
</comment>
<dbReference type="UniPathway" id="UPA00109">
    <property type="reaction ID" value="UER00181"/>
</dbReference>
<dbReference type="CDD" id="cd05015">
    <property type="entry name" value="SIS_PGI_1"/>
    <property type="match status" value="1"/>
</dbReference>
<organism evidence="9 10">
    <name type="scientific">Amantichitinum ursilacus</name>
    <dbReference type="NCBI Taxonomy" id="857265"/>
    <lineage>
        <taxon>Bacteria</taxon>
        <taxon>Pseudomonadati</taxon>
        <taxon>Pseudomonadota</taxon>
        <taxon>Betaproteobacteria</taxon>
        <taxon>Neisseriales</taxon>
        <taxon>Chitinibacteraceae</taxon>
        <taxon>Amantichitinum</taxon>
    </lineage>
</organism>
<comment type="caution">
    <text evidence="9">The sequence shown here is derived from an EMBL/GenBank/DDBJ whole genome shotgun (WGS) entry which is preliminary data.</text>
</comment>
<evidence type="ECO:0000256" key="2">
    <source>
        <dbReference type="ARBA" id="ARBA00006604"/>
    </source>
</evidence>
<dbReference type="InterPro" id="IPR046348">
    <property type="entry name" value="SIS_dom_sf"/>
</dbReference>
<dbReference type="Gene3D" id="1.10.1390.10">
    <property type="match status" value="1"/>
</dbReference>
<evidence type="ECO:0000313" key="10">
    <source>
        <dbReference type="Proteomes" id="UP000037939"/>
    </source>
</evidence>
<dbReference type="InterPro" id="IPR023096">
    <property type="entry name" value="G6P_Isomerase_C"/>
</dbReference>
<dbReference type="EC" id="5.3.1.9" evidence="7"/>
<dbReference type="STRING" id="857265.WG78_08585"/>
<accession>A0A0N0XJ83</accession>
<dbReference type="GO" id="GO:0004347">
    <property type="term" value="F:glucose-6-phosphate isomerase activity"/>
    <property type="evidence" value="ECO:0007669"/>
    <property type="project" value="UniProtKB-UniRule"/>
</dbReference>
<dbReference type="PROSITE" id="PS00765">
    <property type="entry name" value="P_GLUCOSE_ISOMERASE_1"/>
    <property type="match status" value="1"/>
</dbReference>
<comment type="subcellular location">
    <subcellularLocation>
        <location evidence="7">Cytoplasm</location>
    </subcellularLocation>
</comment>
<dbReference type="PATRIC" id="fig|857265.3.peg.1761"/>
<dbReference type="FunFam" id="1.10.1390.10:FF:000001">
    <property type="entry name" value="Glucose-6-phosphate isomerase"/>
    <property type="match status" value="1"/>
</dbReference>
<evidence type="ECO:0000256" key="4">
    <source>
        <dbReference type="ARBA" id="ARBA00023152"/>
    </source>
</evidence>
<keyword evidence="7" id="KW-0963">Cytoplasm</keyword>
<name>A0A0N0XJ83_9NEIS</name>
<gene>
    <name evidence="7 9" type="primary">pgi</name>
    <name evidence="9" type="ORF">WG78_08585</name>
</gene>
<sequence length="548" mass="61470">MSNLTQSPAWLALAEHYKEVAPLHMRDLFNDDPQRFEKFSLESGGLFFDYSKNRITPKTLELLFDLARQAGVPEKIKSMFAGNKINITENRAVLHVALRNLDSNPILVDGEDVMPKVNAVKEKMFKFSDEIRSGERVGYTGKAFTDIVNIGIGGSDLGPLMVCNALKAYGHERLTMHFVSTVDGEQISSILKRLNPETTLFIVASKTFTTQETITNAHTARKWFLERVGNEAHIARHFVALSTNAKAVAEFGIDVDNMFEFWDWVGGRYSLWSAIGLPIAIYLGKHDYQDLLHGAYTMDEHFKNKPFEQNLPVIMGMLGVWYINFFGTKTHLISPYNQSLARFPAYLQQLDMESNGKSVTLDGSRVDYQTGPVVWGDAGINGQHAYYQMLHQGSQIVPIDFISSIEHPDAPEPHPAILMANVFAQTEAFMRGKNEAEVRAELNKAGITGEAQDKLTPHKIFEGNRPTNTILMQRLTPRRLGALIALYEHKILVQGTVWNINSYDQWGVELGKQLAKAIEADLTTPGLTTSHDSSTNGLVNYYKRNASR</sequence>
<dbReference type="Proteomes" id="UP000037939">
    <property type="component" value="Unassembled WGS sequence"/>
</dbReference>
<dbReference type="Gene3D" id="3.40.50.10490">
    <property type="entry name" value="Glucose-6-phosphate isomerase like protein, domain 1"/>
    <property type="match status" value="2"/>
</dbReference>
<evidence type="ECO:0000256" key="8">
    <source>
        <dbReference type="RuleBase" id="RU000612"/>
    </source>
</evidence>
<feature type="active site" description="Proton donor" evidence="7">
    <location>
        <position position="353"/>
    </location>
</feature>
<dbReference type="SUPFAM" id="SSF53697">
    <property type="entry name" value="SIS domain"/>
    <property type="match status" value="1"/>
</dbReference>
<dbReference type="PROSITE" id="PS00174">
    <property type="entry name" value="P_GLUCOSE_ISOMERASE_2"/>
    <property type="match status" value="1"/>
</dbReference>
<dbReference type="RefSeq" id="WP_053937377.1">
    <property type="nucleotide sequence ID" value="NZ_LAQT01000006.1"/>
</dbReference>
<comment type="catalytic activity">
    <reaction evidence="6 7 8">
        <text>alpha-D-glucose 6-phosphate = beta-D-fructose 6-phosphate</text>
        <dbReference type="Rhea" id="RHEA:11816"/>
        <dbReference type="ChEBI" id="CHEBI:57634"/>
        <dbReference type="ChEBI" id="CHEBI:58225"/>
        <dbReference type="EC" id="5.3.1.9"/>
    </reaction>
</comment>
<evidence type="ECO:0000313" key="9">
    <source>
        <dbReference type="EMBL" id="KPC53564.1"/>
    </source>
</evidence>
<dbReference type="GO" id="GO:0048029">
    <property type="term" value="F:monosaccharide binding"/>
    <property type="evidence" value="ECO:0007669"/>
    <property type="project" value="TreeGrafter"/>
</dbReference>
<keyword evidence="5 7" id="KW-0413">Isomerase</keyword>
<dbReference type="PRINTS" id="PR00662">
    <property type="entry name" value="G6PISOMERASE"/>
</dbReference>
<comment type="similarity">
    <text evidence="2 7 8">Belongs to the GPI family.</text>
</comment>
<dbReference type="GO" id="GO:0006096">
    <property type="term" value="P:glycolytic process"/>
    <property type="evidence" value="ECO:0007669"/>
    <property type="project" value="UniProtKB-UniRule"/>
</dbReference>
<dbReference type="InterPro" id="IPR035476">
    <property type="entry name" value="SIS_PGI_1"/>
</dbReference>
<dbReference type="OrthoDB" id="140919at2"/>
<keyword evidence="4 7" id="KW-0324">Glycolysis</keyword>
<dbReference type="Pfam" id="PF00342">
    <property type="entry name" value="PGI"/>
    <property type="match status" value="1"/>
</dbReference>
<keyword evidence="3 7" id="KW-0312">Gluconeogenesis</keyword>
<dbReference type="InterPro" id="IPR018189">
    <property type="entry name" value="Phosphoglucose_isomerase_CS"/>
</dbReference>
<keyword evidence="10" id="KW-1185">Reference proteome</keyword>
<evidence type="ECO:0000256" key="1">
    <source>
        <dbReference type="ARBA" id="ARBA00004926"/>
    </source>
</evidence>
<dbReference type="PROSITE" id="PS51463">
    <property type="entry name" value="P_GLUCOSE_ISOMERASE_3"/>
    <property type="match status" value="1"/>
</dbReference>
<comment type="function">
    <text evidence="7">Catalyzes the reversible isomerization of glucose-6-phosphate to fructose-6-phosphate.</text>
</comment>
<dbReference type="InterPro" id="IPR035482">
    <property type="entry name" value="SIS_PGI_2"/>
</dbReference>
<dbReference type="NCBIfam" id="NF001211">
    <property type="entry name" value="PRK00179.1"/>
    <property type="match status" value="1"/>
</dbReference>
<evidence type="ECO:0000256" key="5">
    <source>
        <dbReference type="ARBA" id="ARBA00023235"/>
    </source>
</evidence>
<reference evidence="9 10" key="1">
    <citation type="submission" date="2015-07" db="EMBL/GenBank/DDBJ databases">
        <title>Draft genome sequence of the Amantichitinum ursilacus IGB-41, a new chitin-degrading bacterium.</title>
        <authorList>
            <person name="Kirstahler P."/>
            <person name="Guenther M."/>
            <person name="Grumaz C."/>
            <person name="Rupp S."/>
            <person name="Zibek S."/>
            <person name="Sohn K."/>
        </authorList>
    </citation>
    <scope>NUCLEOTIDE SEQUENCE [LARGE SCALE GENOMIC DNA]</scope>
    <source>
        <strain evidence="9 10">IGB-41</strain>
    </source>
</reference>
<protein>
    <recommendedName>
        <fullName evidence="7">Glucose-6-phosphate isomerase</fullName>
        <shortName evidence="7">GPI</shortName>
        <ecNumber evidence="7">5.3.1.9</ecNumber>
    </recommendedName>
    <alternativeName>
        <fullName evidence="7">Phosphoglucose isomerase</fullName>
        <shortName evidence="7">PGI</shortName>
    </alternativeName>
    <alternativeName>
        <fullName evidence="7">Phosphohexose isomerase</fullName>
        <shortName evidence="7">PHI</shortName>
    </alternativeName>
</protein>
<dbReference type="CDD" id="cd05016">
    <property type="entry name" value="SIS_PGI_2"/>
    <property type="match status" value="1"/>
</dbReference>
<dbReference type="GO" id="GO:0051156">
    <property type="term" value="P:glucose 6-phosphate metabolic process"/>
    <property type="evidence" value="ECO:0007669"/>
    <property type="project" value="TreeGrafter"/>
</dbReference>
<comment type="pathway">
    <text evidence="7">Carbohydrate biosynthesis; gluconeogenesis.</text>
</comment>
<dbReference type="FunFam" id="3.40.50.10490:FF:000004">
    <property type="entry name" value="Glucose-6-phosphate isomerase"/>
    <property type="match status" value="1"/>
</dbReference>